<dbReference type="GO" id="GO:0016485">
    <property type="term" value="P:protein processing"/>
    <property type="evidence" value="ECO:0007669"/>
    <property type="project" value="TreeGrafter"/>
</dbReference>
<dbReference type="PANTHER" id="PTHR30302">
    <property type="entry name" value="HYDROGENASE 1 MATURATION PROTEASE"/>
    <property type="match status" value="1"/>
</dbReference>
<dbReference type="GeneID" id="25407303"/>
<accession>A0A3G1AA88</accession>
<evidence type="ECO:0000256" key="3">
    <source>
        <dbReference type="ARBA" id="ARBA00022750"/>
    </source>
</evidence>
<protein>
    <submittedName>
        <fullName evidence="5">Hydrogenase maturation protease</fullName>
    </submittedName>
</protein>
<evidence type="ECO:0000256" key="2">
    <source>
        <dbReference type="ARBA" id="ARBA00022670"/>
    </source>
</evidence>
<dbReference type="KEGG" id="tcb:TCARB_1891"/>
<keyword evidence="4" id="KW-0378">Hydrolase</keyword>
<dbReference type="Gene3D" id="3.40.50.1450">
    <property type="entry name" value="HybD-like"/>
    <property type="match status" value="1"/>
</dbReference>
<dbReference type="EMBL" id="CP007493">
    <property type="protein sequence ID" value="AJB42927.1"/>
    <property type="molecule type" value="Genomic_DNA"/>
</dbReference>
<dbReference type="AlphaFoldDB" id="A0A3G1AA88"/>
<dbReference type="InterPro" id="IPR023430">
    <property type="entry name" value="Pept_HybD-like_dom_sf"/>
</dbReference>
<reference evidence="6" key="1">
    <citation type="book" date="2010" name="EXTREMOPHILES" publisher="0:0-0">
        <title>Complete genome sequences of ten hyperthermophilic archaea reveal their metabolic capabilities and possible ecological roles.</title>
        <editorList>
            <person name="?"/>
        </editorList>
        <authorList>
            <person name="Ravin N.V."/>
            <person name="Mardanov A.V."/>
            <person name="Bonch-Osmolovskaya E.A."/>
            <person name="Skryabin K.G."/>
        </authorList>
    </citation>
    <scope>NUCLEOTIDE SEQUENCE [LARGE SCALE GENOMIC DNA]</scope>
    <source>
        <strain evidence="6">1505</strain>
    </source>
</reference>
<evidence type="ECO:0000313" key="5">
    <source>
        <dbReference type="EMBL" id="AJB42927.1"/>
    </source>
</evidence>
<keyword evidence="2 5" id="KW-0645">Protease</keyword>
<name>A0A3G1AA88_9CREN</name>
<dbReference type="GeneID" id="16573507"/>
<gene>
    <name evidence="5" type="ORF">TCARB_1891</name>
</gene>
<proteinExistence type="inferred from homology"/>
<sequence>MKTIIIGIGNTMLADDAIGPLTAQALKNCGAPAISLELDAFTAATYLENVDLAIFIDTLEPVYGRPGQIIQLQLDPTRLSPEEMAKAFSRELSSHHPTPADVVLLAYSSGIFKGKAILIGIVPETLEFAHPPSTTTISKIKEICGKVAETANLQIDCNCVEANFKEILETLKM</sequence>
<dbReference type="PANTHER" id="PTHR30302:SF1">
    <property type="entry name" value="HYDROGENASE 2 MATURATION PROTEASE"/>
    <property type="match status" value="1"/>
</dbReference>
<evidence type="ECO:0000313" key="6">
    <source>
        <dbReference type="Proteomes" id="UP000266720"/>
    </source>
</evidence>
<dbReference type="GO" id="GO:0004190">
    <property type="term" value="F:aspartic-type endopeptidase activity"/>
    <property type="evidence" value="ECO:0007669"/>
    <property type="project" value="UniProtKB-KW"/>
</dbReference>
<evidence type="ECO:0000256" key="1">
    <source>
        <dbReference type="ARBA" id="ARBA00006814"/>
    </source>
</evidence>
<dbReference type="InterPro" id="IPR000671">
    <property type="entry name" value="Peptidase_A31"/>
</dbReference>
<dbReference type="GO" id="GO:0008047">
    <property type="term" value="F:enzyme activator activity"/>
    <property type="evidence" value="ECO:0007669"/>
    <property type="project" value="InterPro"/>
</dbReference>
<dbReference type="STRING" id="697581.TCARB_1891"/>
<evidence type="ECO:0000256" key="4">
    <source>
        <dbReference type="ARBA" id="ARBA00022801"/>
    </source>
</evidence>
<dbReference type="NCBIfam" id="TIGR00072">
    <property type="entry name" value="hydrog_prot"/>
    <property type="match status" value="1"/>
</dbReference>
<dbReference type="RefSeq" id="WP_020962521.1">
    <property type="nucleotide sequence ID" value="NZ_CP007493.1"/>
</dbReference>
<dbReference type="Proteomes" id="UP000266720">
    <property type="component" value="Chromosome"/>
</dbReference>
<keyword evidence="3" id="KW-0064">Aspartyl protease</keyword>
<dbReference type="SUPFAM" id="SSF53163">
    <property type="entry name" value="HybD-like"/>
    <property type="match status" value="1"/>
</dbReference>
<comment type="similarity">
    <text evidence="1">Belongs to the peptidase A31 family.</text>
</comment>
<organism evidence="5 6">
    <name type="scientific">Thermofilum adornatum 1505</name>
    <dbReference type="NCBI Taxonomy" id="697581"/>
    <lineage>
        <taxon>Archaea</taxon>
        <taxon>Thermoproteota</taxon>
        <taxon>Thermoprotei</taxon>
        <taxon>Thermofilales</taxon>
        <taxon>Thermofilaceae</taxon>
        <taxon>Thermofilum</taxon>
    </lineage>
</organism>